<gene>
    <name evidence="1" type="ORF">FEK29_00205</name>
</gene>
<comment type="caution">
    <text evidence="1">The sequence shown here is derived from an EMBL/GenBank/DDBJ whole genome shotgun (WGS) entry which is preliminary data.</text>
</comment>
<reference evidence="1 2" key="1">
    <citation type="journal article" date="2017" name="Int. J. Syst. Evol. Microbiol.">
        <title>Maripseudobacter aurantiacus gen. nov., sp. nov., a novel member of the family Flavobacteriaceae isolated from a sedimentation basin.</title>
        <authorList>
            <person name="Chen C."/>
            <person name="Su Y."/>
            <person name="Tao T."/>
            <person name="Fu G."/>
            <person name="Zhang C."/>
            <person name="Sun C."/>
            <person name="Zhang X."/>
            <person name="Wu M."/>
        </authorList>
    </citation>
    <scope>NUCLEOTIDE SEQUENCE [LARGE SCALE GENOMIC DNA]</scope>
    <source>
        <strain evidence="2">CDA4</strain>
    </source>
</reference>
<dbReference type="Proteomes" id="UP000308382">
    <property type="component" value="Unassembled WGS sequence"/>
</dbReference>
<dbReference type="RefSeq" id="WP_138256391.1">
    <property type="nucleotide sequence ID" value="NZ_VBUK01000001.1"/>
</dbReference>
<organism evidence="1 2">
    <name type="scientific">Maribacter aurantiacus</name>
    <dbReference type="NCBI Taxonomy" id="1882343"/>
    <lineage>
        <taxon>Bacteria</taxon>
        <taxon>Pseudomonadati</taxon>
        <taxon>Bacteroidota</taxon>
        <taxon>Flavobacteriia</taxon>
        <taxon>Flavobacteriales</taxon>
        <taxon>Flavobacteriaceae</taxon>
        <taxon>Maribacter</taxon>
    </lineage>
</organism>
<protein>
    <submittedName>
        <fullName evidence="1">Uncharacterized protein</fullName>
    </submittedName>
</protein>
<name>A0A5R8M9N4_9FLAO</name>
<dbReference type="AlphaFoldDB" id="A0A5R8M9N4"/>
<accession>A0A5R8M9N4</accession>
<evidence type="ECO:0000313" key="2">
    <source>
        <dbReference type="Proteomes" id="UP000308382"/>
    </source>
</evidence>
<dbReference type="EMBL" id="VBUK01000001">
    <property type="protein sequence ID" value="TLF46235.1"/>
    <property type="molecule type" value="Genomic_DNA"/>
</dbReference>
<proteinExistence type="predicted"/>
<sequence>MKNYKRSICSTCKHAPYCSLTTDMGNISSCSEYRHYLDDNTQPEYMVSEEMMGETVPRIPNKEPILS</sequence>
<evidence type="ECO:0000313" key="1">
    <source>
        <dbReference type="EMBL" id="TLF46235.1"/>
    </source>
</evidence>
<dbReference type="OrthoDB" id="1450068at2"/>
<keyword evidence="2" id="KW-1185">Reference proteome</keyword>